<keyword evidence="3" id="KW-0268">Exocytosis</keyword>
<dbReference type="Gene3D" id="1.20.1280.170">
    <property type="entry name" value="Exocyst complex component Exo70"/>
    <property type="match status" value="2"/>
</dbReference>
<name>A0ABR2RI59_9ROSI</name>
<comment type="caution">
    <text evidence="6">The sequence shown here is derived from an EMBL/GenBank/DDBJ whole genome shotgun (WGS) entry which is preliminary data.</text>
</comment>
<keyword evidence="4" id="KW-0175">Coiled coil</keyword>
<sequence length="484" mass="55004">MAMGDYESPVPHLVGALGSNKILAKDVKKILAELGSQLTSMAAMKDDMVEGWKMGIRDQLSVVEEKITSWEANESVIWDSGPDEAVQYLNAVDQAHKLAQRLENQSSNSQEDKDLLRRAYDVLHMAMQRLGEEFKHMLVHHRQPFEPEKMSPGSNEGSIASLGDHSIHIDLAYVFVTKEALDECLFNLEMEKLSIEQVLNMEWSVLDSKIKRWIRAMKVFVRPYLANEKWLCDQVFTELGSVNSVCFVEAAKDSILQFLDFAEAVSMGTHQPEKLVRILDMYDVLADILPDMDALFGDEAGSSVRTEFHDVFKRLGESIMAAFHEFETAIATNISTSPFAGGGVHPLTRYVMNYILLLADYKTNLKDFSGSCCTIALNLRSLASVLEAKLDEKSRLYKDASLQHLFLMNNIHYMAQKDESNSSSDSLSRKLLRERLQRFYVAFEEVYKTQTGWLILDVQLREDLRISTSLKVIQAYRKTNEADW</sequence>
<evidence type="ECO:0000256" key="4">
    <source>
        <dbReference type="SAM" id="Coils"/>
    </source>
</evidence>
<keyword evidence="2 3" id="KW-0813">Transport</keyword>
<keyword evidence="7" id="KW-1185">Reference proteome</keyword>
<dbReference type="InterPro" id="IPR016159">
    <property type="entry name" value="Cullin_repeat-like_dom_sf"/>
</dbReference>
<reference evidence="6 7" key="1">
    <citation type="journal article" date="2024" name="G3 (Bethesda)">
        <title>Genome assembly of Hibiscus sabdariffa L. provides insights into metabolisms of medicinal natural products.</title>
        <authorList>
            <person name="Kim T."/>
        </authorList>
    </citation>
    <scope>NUCLEOTIDE SEQUENCE [LARGE SCALE GENOMIC DNA]</scope>
    <source>
        <strain evidence="6">TK-2024</strain>
        <tissue evidence="6">Old leaves</tissue>
    </source>
</reference>
<protein>
    <recommendedName>
        <fullName evidence="3">Exocyst subunit Exo70 family protein</fullName>
    </recommendedName>
</protein>
<dbReference type="InterPro" id="IPR046364">
    <property type="entry name" value="Exo70_C"/>
</dbReference>
<proteinExistence type="inferred from homology"/>
<evidence type="ECO:0000256" key="2">
    <source>
        <dbReference type="ARBA" id="ARBA00022448"/>
    </source>
</evidence>
<organism evidence="6 7">
    <name type="scientific">Hibiscus sabdariffa</name>
    <name type="common">roselle</name>
    <dbReference type="NCBI Taxonomy" id="183260"/>
    <lineage>
        <taxon>Eukaryota</taxon>
        <taxon>Viridiplantae</taxon>
        <taxon>Streptophyta</taxon>
        <taxon>Embryophyta</taxon>
        <taxon>Tracheophyta</taxon>
        <taxon>Spermatophyta</taxon>
        <taxon>Magnoliopsida</taxon>
        <taxon>eudicotyledons</taxon>
        <taxon>Gunneridae</taxon>
        <taxon>Pentapetalae</taxon>
        <taxon>rosids</taxon>
        <taxon>malvids</taxon>
        <taxon>Malvales</taxon>
        <taxon>Malvaceae</taxon>
        <taxon>Malvoideae</taxon>
        <taxon>Hibiscus</taxon>
    </lineage>
</organism>
<gene>
    <name evidence="6" type="ORF">V6N11_040645</name>
</gene>
<evidence type="ECO:0000256" key="1">
    <source>
        <dbReference type="ARBA" id="ARBA00006756"/>
    </source>
</evidence>
<evidence type="ECO:0000256" key="3">
    <source>
        <dbReference type="RuleBase" id="RU365026"/>
    </source>
</evidence>
<dbReference type="SUPFAM" id="SSF74788">
    <property type="entry name" value="Cullin repeat-like"/>
    <property type="match status" value="1"/>
</dbReference>
<dbReference type="Pfam" id="PF20669">
    <property type="entry name" value="Exo70_N"/>
    <property type="match status" value="1"/>
</dbReference>
<evidence type="ECO:0000259" key="5">
    <source>
        <dbReference type="Pfam" id="PF03081"/>
    </source>
</evidence>
<keyword evidence="3" id="KW-0653">Protein transport</keyword>
<comment type="similarity">
    <text evidence="1 3">Belongs to the EXO70 family.</text>
</comment>
<dbReference type="PANTHER" id="PTHR12542">
    <property type="entry name" value="EXOCYST COMPLEX PROTEIN EXO70"/>
    <property type="match status" value="1"/>
</dbReference>
<dbReference type="Pfam" id="PF03081">
    <property type="entry name" value="Exo70_C"/>
    <property type="match status" value="2"/>
</dbReference>
<dbReference type="Proteomes" id="UP001396334">
    <property type="component" value="Unassembled WGS sequence"/>
</dbReference>
<comment type="function">
    <text evidence="3">Component of the exocyst complex.</text>
</comment>
<feature type="coiled-coil region" evidence="4">
    <location>
        <begin position="85"/>
        <end position="119"/>
    </location>
</feature>
<evidence type="ECO:0000313" key="6">
    <source>
        <dbReference type="EMBL" id="KAK9012601.1"/>
    </source>
</evidence>
<dbReference type="PANTHER" id="PTHR12542:SF49">
    <property type="entry name" value="EXOCYST SUBUNIT EXO70 FAMILY PROTEIN"/>
    <property type="match status" value="1"/>
</dbReference>
<accession>A0ABR2RI59</accession>
<feature type="domain" description="Exocyst complex subunit Exo70 C-terminal" evidence="5">
    <location>
        <begin position="421"/>
        <end position="478"/>
    </location>
</feature>
<dbReference type="InterPro" id="IPR004140">
    <property type="entry name" value="Exo70"/>
</dbReference>
<evidence type="ECO:0000313" key="7">
    <source>
        <dbReference type="Proteomes" id="UP001396334"/>
    </source>
</evidence>
<feature type="domain" description="Exocyst complex subunit Exo70 C-terminal" evidence="5">
    <location>
        <begin position="211"/>
        <end position="417"/>
    </location>
</feature>
<dbReference type="EMBL" id="JBBPBN010000022">
    <property type="protein sequence ID" value="KAK9012601.1"/>
    <property type="molecule type" value="Genomic_DNA"/>
</dbReference>